<evidence type="ECO:0000256" key="1">
    <source>
        <dbReference type="SAM" id="Coils"/>
    </source>
</evidence>
<proteinExistence type="predicted"/>
<dbReference type="EMBL" id="JAWJWF010000001">
    <property type="protein sequence ID" value="KAK6641786.1"/>
    <property type="molecule type" value="Genomic_DNA"/>
</dbReference>
<protein>
    <recommendedName>
        <fullName evidence="2">DUF4455 domain-containing protein</fullName>
    </recommendedName>
</protein>
<keyword evidence="1" id="KW-0175">Coiled coil</keyword>
<dbReference type="Pfam" id="PF14643">
    <property type="entry name" value="DUF4455"/>
    <property type="match status" value="2"/>
</dbReference>
<dbReference type="InterPro" id="IPR028089">
    <property type="entry name" value="DUF4455"/>
</dbReference>
<sequence length="1520" mass="177178">MKLEKQKSKSKEANVVKKRVTTKDIEVWEVAGLSCNFGKQRKAKKVTRRVYVEIHKIKTGRQEDRVYVTLHLVNSYVFLDFLRTEPRSEPSELFQRLEEKRKRRHETLVKKLYDSLNKINENVEKNIQISSEEYKAHSKYYEDELNKLITDIDQPEIASCNSTDLKNIWKKVNDFKVEQQKMVNELYVDLNKFEDGRLKENEKVLHSVCDEIRQAGYFLPYEVQTFAEQEILVGEKTKNKQPLACRNERVPVAEFQGSVKELTCLKIFQKINQLSLSNRRCYSDLKLTLILVAEQRYKSFFDRMSCCQDKWARQKAQEALVTMQEEVDKKLASAIPKLYTRYEVKGFELDMDTSPDGFYNSCKIKKWSEHVVKVTNAIENHGKDIVELYKKTLHAVFQNFTDDLSKIVEELNTMENLKIEERVIKPIVFEAQREQTKEIENMEALWQEQLTEIKKTLKDVTDFLKDLGDLWTRHKNRVCESKKLILMSLEKEDENNGTILQDLEVKLNMALDTLRQEFSKGKLEKAHEAAIAILDSIKEKYESSYLTQVSTVEDFYKMTDIEANVLSAEINEFVYSLHVAEPVRFMYRFCEQYGSTSDGKFICKEIQMCVHQIKALKSWKHGVWTALETFAPKTKENLSVRAECWIQNKIDNLAEKMTIQMELLKKRYDRIKIEIYEKRLAEIDLHQQVYDSHQEGVKQEFKKMKEDLEELTKTELNRLTVIKNSFSDIEHSIKLESRPGVIKTNQIKIERKKKEFEEKCKSRYEIFRADCEIRATNIEQANIKFMKSIKLFYEGGNYNAEEAKIFVTQLETVDKEINAEIKNIVKDAGKYEAEVMKKCSSAFTPTIVLLSNLCEETYFVFEIKERIRECKEMIEKHVDGIRRDLYELQHQTDCACKTNARSGGTMTEEDYQFWWSLLSLLYKNVSNLFYPMKLSFTSVGDEENVEEKESTEGEDDRKLPCLANNKLSVKATISQTPTFRSTAVTETFPCQNYKWELFLADDPPQNDGTFMAVVCNNLWSELDWMQRAACSFYKKIQGRKIIREDLLQSSYESFAKETVPNLRSFTAQCEQAWLQTILDFLPVIGRIKSAANYFFKRQLDDYYEETTVTLRELEDSLKICLQQQKCQNAGIFGDLDEKLLPLHGHPKNKKLLEELEEELVQKTSGLGIRWKDTITKYKVKQLLEPFAKGSSSATLSSSSDHFQKELKNFKMCHLKQKVQVNQITSKYFVLQDKIFVDDLGSNILDSILEFADRGGFCTQRSSQEQILIDTDQISPDYKLNFKLHLRTIREYLSLLKDVVANERLEHGPTTPRCPPCSKLASAEPNIRDPFSDIPLQRMDVLLQPLESNEYLEQIFGRLGTEVNTMREFAESVMNEHEDILLRWLDVWKFNVKKVKKLYTVKYEEKPRSVEKSPSVGGEFSYQTGTLKNRSRMSHLRGPHHITSTSNVILDIVYTFHLLHQHDLTPLSRGTELSCCGGPPGTCLLPDTLGGWETERERETSESNHLVNYAVAFDSVRTCQI</sequence>
<evidence type="ECO:0000313" key="3">
    <source>
        <dbReference type="EMBL" id="KAK6641786.1"/>
    </source>
</evidence>
<accession>A0ABR1BEC7</accession>
<name>A0ABR1BEC7_POLSC</name>
<feature type="domain" description="DUF4455" evidence="2">
    <location>
        <begin position="98"/>
        <end position="231"/>
    </location>
</feature>
<dbReference type="Proteomes" id="UP001359485">
    <property type="component" value="Unassembled WGS sequence"/>
</dbReference>
<evidence type="ECO:0000259" key="2">
    <source>
        <dbReference type="Pfam" id="PF14643"/>
    </source>
</evidence>
<keyword evidence="4" id="KW-1185">Reference proteome</keyword>
<reference evidence="3 4" key="1">
    <citation type="submission" date="2023-09" db="EMBL/GenBank/DDBJ databases">
        <title>Genomes of two closely related lineages of the louse Polyplax serrata with different host specificities.</title>
        <authorList>
            <person name="Martinu J."/>
            <person name="Tarabai H."/>
            <person name="Stefka J."/>
            <person name="Hypsa V."/>
        </authorList>
    </citation>
    <scope>NUCLEOTIDE SEQUENCE [LARGE SCALE GENOMIC DNA]</scope>
    <source>
        <strain evidence="3">98ZLc_SE</strain>
    </source>
</reference>
<gene>
    <name evidence="3" type="ORF">RUM44_013501</name>
</gene>
<comment type="caution">
    <text evidence="3">The sequence shown here is derived from an EMBL/GenBank/DDBJ whole genome shotgun (WGS) entry which is preliminary data.</text>
</comment>
<evidence type="ECO:0000313" key="4">
    <source>
        <dbReference type="Proteomes" id="UP001359485"/>
    </source>
</evidence>
<feature type="domain" description="DUF4455" evidence="2">
    <location>
        <begin position="359"/>
        <end position="556"/>
    </location>
</feature>
<feature type="coiled-coil region" evidence="1">
    <location>
        <begin position="654"/>
        <end position="714"/>
    </location>
</feature>
<organism evidence="3 4">
    <name type="scientific">Polyplax serrata</name>
    <name type="common">Common mouse louse</name>
    <dbReference type="NCBI Taxonomy" id="468196"/>
    <lineage>
        <taxon>Eukaryota</taxon>
        <taxon>Metazoa</taxon>
        <taxon>Ecdysozoa</taxon>
        <taxon>Arthropoda</taxon>
        <taxon>Hexapoda</taxon>
        <taxon>Insecta</taxon>
        <taxon>Pterygota</taxon>
        <taxon>Neoptera</taxon>
        <taxon>Paraneoptera</taxon>
        <taxon>Psocodea</taxon>
        <taxon>Troctomorpha</taxon>
        <taxon>Phthiraptera</taxon>
        <taxon>Anoplura</taxon>
        <taxon>Polyplacidae</taxon>
        <taxon>Polyplax</taxon>
    </lineage>
</organism>